<gene>
    <name evidence="1" type="ORF">DSL99_4137</name>
</gene>
<comment type="caution">
    <text evidence="1">The sequence shown here is derived from an EMBL/GenBank/DDBJ whole genome shotgun (WGS) entry which is preliminary data.</text>
</comment>
<name>A0A4Q0P3R8_9FLAO</name>
<reference evidence="1 2" key="1">
    <citation type="submission" date="2018-07" db="EMBL/GenBank/DDBJ databases">
        <title>Leeuwenhoekiella genomics.</title>
        <authorList>
            <person name="Tahon G."/>
            <person name="Willems A."/>
        </authorList>
    </citation>
    <scope>NUCLEOTIDE SEQUENCE [LARGE SCALE GENOMIC DNA]</scope>
    <source>
        <strain evidence="1 2">LMG 1345</strain>
    </source>
</reference>
<accession>A0A4Q0P3R8</accession>
<organism evidence="1 2">
    <name type="scientific">Leeuwenhoekiella marinoflava</name>
    <dbReference type="NCBI Taxonomy" id="988"/>
    <lineage>
        <taxon>Bacteria</taxon>
        <taxon>Pseudomonadati</taxon>
        <taxon>Bacteroidota</taxon>
        <taxon>Flavobacteriia</taxon>
        <taxon>Flavobacteriales</taxon>
        <taxon>Flavobacteriaceae</taxon>
        <taxon>Leeuwenhoekiella</taxon>
    </lineage>
</organism>
<proteinExistence type="predicted"/>
<sequence length="338" mass="38674">MQKGLGYIFDIGLLSFNDGTYPMYKFVSNIIYNQHFVFSFLNFPQIIRSDIGIMIDSGQGTHMQMFFKRPVGHWMYSGLSMNTGPRSVFKRHYATIASQLFRIVVSGKKVREYREMKCGYLSNSSHRGHQSYGLVKFIVRKDQFFDLSFNAVNFITKVFIDLFKVLFGKLSELGREQVKFVGIFVEIRSGINQLSSDLKKNLNLLKYLGHRLVKLKFLMVFGGILGNAPGIDPVILAPEQSYALGDPYGHLDTEAGLFFNELGNNKLSIYTGMFHTYQRVVKRYFLIFEKSDKGIGAFFGVLENIRGSPLIFNDGNVKELFRYVDTDKVAEVLSVHNR</sequence>
<dbReference type="Proteomes" id="UP000290608">
    <property type="component" value="Unassembled WGS sequence"/>
</dbReference>
<dbReference type="AlphaFoldDB" id="A0A4Q0P3R8"/>
<protein>
    <submittedName>
        <fullName evidence="1">Uncharacterized protein</fullName>
    </submittedName>
</protein>
<evidence type="ECO:0000313" key="1">
    <source>
        <dbReference type="EMBL" id="RXG20149.1"/>
    </source>
</evidence>
<evidence type="ECO:0000313" key="2">
    <source>
        <dbReference type="Proteomes" id="UP000290608"/>
    </source>
</evidence>
<dbReference type="EMBL" id="QOVL01000046">
    <property type="protein sequence ID" value="RXG20149.1"/>
    <property type="molecule type" value="Genomic_DNA"/>
</dbReference>